<evidence type="ECO:0000256" key="3">
    <source>
        <dbReference type="ARBA" id="ARBA00022561"/>
    </source>
</evidence>
<dbReference type="GO" id="GO:1990904">
    <property type="term" value="C:ribonucleoprotein complex"/>
    <property type="evidence" value="ECO:0007669"/>
    <property type="project" value="UniProtKB-UniRule"/>
</dbReference>
<name>A0A9N7AB45_9RHAB</name>
<protein>
    <recommendedName>
        <fullName evidence="1 9">Nucleoprotein</fullName>
        <shortName evidence="9">NP</shortName>
        <shortName evidence="9">Protein N</shortName>
    </recommendedName>
    <alternativeName>
        <fullName evidence="8 9">Nucleocapsid protein</fullName>
    </alternativeName>
</protein>
<comment type="function">
    <text evidence="9">Encapsidates the genome, protecting it from nucleases. The encapsidated genomic RNA is termed the nucleocapsid (NC) and serves as template for viral transcription and replication.</text>
</comment>
<dbReference type="Pfam" id="PF03216">
    <property type="entry name" value="Rhabdo_ncap_2"/>
    <property type="match status" value="1"/>
</dbReference>
<reference evidence="10" key="1">
    <citation type="journal article" date="2022" name="bioRxiv">
        <title>Unlocking the hidden genetic diversity of varicosaviruses, the neglected plant rhabdoviruses.</title>
        <authorList>
            <person name="Bejerman N."/>
            <person name="Dietzgen R.G."/>
            <person name="Debat H."/>
        </authorList>
    </citation>
    <scope>NUCLEOTIDE SEQUENCE</scope>
</reference>
<keyword evidence="3 9" id="KW-0167">Capsid protein</keyword>
<dbReference type="GO" id="GO:0003723">
    <property type="term" value="F:RNA binding"/>
    <property type="evidence" value="ECO:0007669"/>
    <property type="project" value="UniProtKB-UniRule"/>
</dbReference>
<dbReference type="InterPro" id="IPR004902">
    <property type="entry name" value="Rhabdo_ncap_2"/>
</dbReference>
<keyword evidence="2 9" id="KW-1139">Helical capsid protein</keyword>
<evidence type="ECO:0000256" key="5">
    <source>
        <dbReference type="ARBA" id="ARBA00022884"/>
    </source>
</evidence>
<organism evidence="10">
    <name type="scientific">Lupinus virus 1</name>
    <dbReference type="NCBI Taxonomy" id="2977974"/>
    <lineage>
        <taxon>Viruses</taxon>
        <taxon>Riboviria</taxon>
        <taxon>Orthornavirae</taxon>
        <taxon>Negarnaviricota</taxon>
        <taxon>Haploviricotina</taxon>
        <taxon>Monjiviricetes</taxon>
        <taxon>Mononegavirales</taxon>
        <taxon>Rhabdoviridae</taxon>
    </lineage>
</organism>
<keyword evidence="7 9" id="KW-0687">Ribonucleoprotein</keyword>
<keyword evidence="4 9" id="KW-0946">Virion</keyword>
<sequence length="426" mass="48524">MEQPNINAMLQAFRALRERNQQAPPEEQAPIGMNLGGNDPLQSRLEQAQQEVNRALTRKPKLRMHPSVERAPDSIPNSILNYEKEFFDNKYLDRPSVLLYHTDNNSLADIGRQAIPMIVTGFSMQGAGAILFLAYNLRTQLGMPVFHQIGAAAMSDYDMYFTELSDQLVGGGNQFGEILDTGNPDLEAKAYCFLAASLVRLFTKSENNYIHAYTHILDGFKKFYGIDFPALGVQPSLEAIRTLTYCFGQSEIFKMTLFKLLYHSTGEETKGLRQFLYDMHLTNTGLHFINNFCKLCNLFRCHTAVLLSALWRNEYSPALLAMMDVLDLMNSRNILHSRQMWKFGRIFSSSFMQPLQTRNCPDLNYIVASALQMEQPESNKDIFAIAQLRDIDEVKKLKLKAAAHQLINLLRSDEVDNDASDIFRFD</sequence>
<evidence type="ECO:0000256" key="6">
    <source>
        <dbReference type="ARBA" id="ARBA00023086"/>
    </source>
</evidence>
<dbReference type="EMBL" id="BK061783">
    <property type="protein sequence ID" value="DAZ90751.1"/>
    <property type="molecule type" value="Viral_cRNA"/>
</dbReference>
<evidence type="ECO:0000313" key="10">
    <source>
        <dbReference type="EMBL" id="DAZ90751.1"/>
    </source>
</evidence>
<keyword evidence="9" id="KW-1035">Host cytoplasm</keyword>
<accession>A0A9N7AB45</accession>
<evidence type="ECO:0000256" key="9">
    <source>
        <dbReference type="RuleBase" id="RU369108"/>
    </source>
</evidence>
<evidence type="ECO:0000256" key="4">
    <source>
        <dbReference type="ARBA" id="ARBA00022844"/>
    </source>
</evidence>
<evidence type="ECO:0000256" key="1">
    <source>
        <dbReference type="ARBA" id="ARBA00014389"/>
    </source>
</evidence>
<evidence type="ECO:0000256" key="7">
    <source>
        <dbReference type="ARBA" id="ARBA00023274"/>
    </source>
</evidence>
<dbReference type="GO" id="GO:0019029">
    <property type="term" value="C:helical viral capsid"/>
    <property type="evidence" value="ECO:0007669"/>
    <property type="project" value="UniProtKB-UniRule"/>
</dbReference>
<keyword evidence="5 9" id="KW-0694">RNA-binding</keyword>
<evidence type="ECO:0000256" key="8">
    <source>
        <dbReference type="ARBA" id="ARBA00033344"/>
    </source>
</evidence>
<comment type="similarity">
    <text evidence="9">Belongs to the nucleorhabdovirus nucleocapsid protein family.</text>
</comment>
<dbReference type="GO" id="GO:0019013">
    <property type="term" value="C:viral nucleocapsid"/>
    <property type="evidence" value="ECO:0007669"/>
    <property type="project" value="UniProtKB-UniRule"/>
</dbReference>
<dbReference type="GO" id="GO:0030430">
    <property type="term" value="C:host cell cytoplasm"/>
    <property type="evidence" value="ECO:0007669"/>
    <property type="project" value="UniProtKB-SubCell"/>
</dbReference>
<keyword evidence="6 9" id="KW-0543">Viral nucleoprotein</keyword>
<proteinExistence type="inferred from homology"/>
<evidence type="ECO:0000256" key="2">
    <source>
        <dbReference type="ARBA" id="ARBA00022497"/>
    </source>
</evidence>
<comment type="subunit">
    <text evidence="9">Homomultimerizes to form the nucleocapsid. Binds to viral genomic RNA.</text>
</comment>
<comment type="subcellular location">
    <subcellularLocation>
        <location evidence="9">Virion</location>
    </subcellularLocation>
    <subcellularLocation>
        <location evidence="9">Host cytoplasm</location>
    </subcellularLocation>
</comment>